<dbReference type="AlphaFoldDB" id="A0A9X6MX28"/>
<organism evidence="1 2">
    <name type="scientific">Bacillus thuringiensis subsp. medellin</name>
    <dbReference type="NCBI Taxonomy" id="79672"/>
    <lineage>
        <taxon>Bacteria</taxon>
        <taxon>Bacillati</taxon>
        <taxon>Bacillota</taxon>
        <taxon>Bacilli</taxon>
        <taxon>Bacillales</taxon>
        <taxon>Bacillaceae</taxon>
        <taxon>Bacillus</taxon>
        <taxon>Bacillus cereus group</taxon>
    </lineage>
</organism>
<name>A0A9X6MX28_BACTV</name>
<dbReference type="EMBL" id="MOOV01000252">
    <property type="protein sequence ID" value="OUB88537.1"/>
    <property type="molecule type" value="Genomic_DNA"/>
</dbReference>
<evidence type="ECO:0000313" key="1">
    <source>
        <dbReference type="EMBL" id="OUB88537.1"/>
    </source>
</evidence>
<dbReference type="Proteomes" id="UP000195160">
    <property type="component" value="Unassembled WGS sequence"/>
</dbReference>
<protein>
    <submittedName>
        <fullName evidence="1">Uncharacterized protein</fullName>
    </submittedName>
</protein>
<sequence length="415" mass="50001">MEVFYLNQIKIDFEGLCKATEEMKKLRKDFDVNYNFYYDETNNARVFKIKNGQLNAHKDKDFVLGGIVLEEEKVNEVESSFYQLREKLKIQQNLKEVKLNNLCPKGSDFLNCIHSKKIRDLLQWLIDNNIYIHFTMLDHLYYSIADIIASLRDDTPFNDNDDFKTMLYYFVYLNTDAFIKILDTYNYPDVGRKQSESFYNEVVNFILKTNNDFNVVNDWKVLLYFFIKHNLYMEPTYLENNNKKNDKTLIDEYYLLYFKRTKRFDKGFHFFDEERNVQMKIDEMKKEIDEKGSEFDKELFANTNYQFLDSKDNILIQLSDIVVGILGKLFEFTKNIPIDFIYDPKFIISNYYSFDEYHQKGWELLVNLIRKSVEKNEAFVYMSSNKLLRAKFNKLIGYKYEPFIIQNNNSVHYYI</sequence>
<evidence type="ECO:0000313" key="2">
    <source>
        <dbReference type="Proteomes" id="UP000195160"/>
    </source>
</evidence>
<proteinExistence type="predicted"/>
<comment type="caution">
    <text evidence="1">The sequence shown here is derived from an EMBL/GenBank/DDBJ whole genome shotgun (WGS) entry which is preliminary data.</text>
</comment>
<reference evidence="1 2" key="1">
    <citation type="submission" date="2016-10" db="EMBL/GenBank/DDBJ databases">
        <title>Comparative genomics of Bacillus thuringiensis reveals a path to pathogens against multiple invertebrate hosts.</title>
        <authorList>
            <person name="Zheng J."/>
            <person name="Gao Q."/>
            <person name="Liu H."/>
            <person name="Peng D."/>
            <person name="Ruan L."/>
            <person name="Sun M."/>
        </authorList>
    </citation>
    <scope>NUCLEOTIDE SEQUENCE [LARGE SCALE GENOMIC DNA]</scope>
    <source>
        <strain evidence="1">T30001</strain>
    </source>
</reference>
<dbReference type="InterPro" id="IPR024524">
    <property type="entry name" value="DUF3800"/>
</dbReference>
<accession>A0A9X6MX28</accession>
<dbReference type="Pfam" id="PF12686">
    <property type="entry name" value="DUF3800"/>
    <property type="match status" value="1"/>
</dbReference>
<gene>
    <name evidence="1" type="ORF">BK784_28920</name>
</gene>